<organism evidence="1 2">
    <name type="scientific">Ascobolus immersus RN42</name>
    <dbReference type="NCBI Taxonomy" id="1160509"/>
    <lineage>
        <taxon>Eukaryota</taxon>
        <taxon>Fungi</taxon>
        <taxon>Dikarya</taxon>
        <taxon>Ascomycota</taxon>
        <taxon>Pezizomycotina</taxon>
        <taxon>Pezizomycetes</taxon>
        <taxon>Pezizales</taxon>
        <taxon>Ascobolaceae</taxon>
        <taxon>Ascobolus</taxon>
    </lineage>
</organism>
<protein>
    <submittedName>
        <fullName evidence="1">Uncharacterized protein</fullName>
    </submittedName>
</protein>
<sequence length="480" mass="54344">MDSGVGLVNAAMQSGFMKEQLAVLFPPHLRLPPPRQAIVDGIRHVVGLLETETESPLVHLRRHSSYRHLYGRMDGDFEKEIAELIGGLMLLPVQQVFADPSARFSVEQVHSFLDQFGYFLPDAKEDAHAGIYDRNFFYVGQAATEHAGRSAAKSGLGFRIRGHFSAIKSCKPIEPGQEPRSIYEAAQDDPRGENVANLRAVVMALVPQPKLRNRFQLLAWDSMMRLLETIISIRYNSFKRGNFCESAIRTFFGVSQILGMNNALPLADRYIFNTRRYDIYPNISAQCNHENGCKREFTSIGALIAHLSYVNHNNPTSELRGTFHIDGELWYRCVAPGCSEILEGKRDGYKNRHLHMANEHPDCEIPRNQDRSTIQTNRCQVCLTGYPNPGNLKRHYETPFQLKNVERRKEGLPPLSAGGVGRITLHLQAHCETCDRTYDRPAELRGPMRTALLRDNVRRKELGLSLKRRAMPGEWAPGRV</sequence>
<name>A0A3N4HBL1_ASCIM</name>
<reference evidence="1 2" key="1">
    <citation type="journal article" date="2018" name="Nat. Ecol. Evol.">
        <title>Pezizomycetes genomes reveal the molecular basis of ectomycorrhizal truffle lifestyle.</title>
        <authorList>
            <person name="Murat C."/>
            <person name="Payen T."/>
            <person name="Noel B."/>
            <person name="Kuo A."/>
            <person name="Morin E."/>
            <person name="Chen J."/>
            <person name="Kohler A."/>
            <person name="Krizsan K."/>
            <person name="Balestrini R."/>
            <person name="Da Silva C."/>
            <person name="Montanini B."/>
            <person name="Hainaut M."/>
            <person name="Levati E."/>
            <person name="Barry K.W."/>
            <person name="Belfiori B."/>
            <person name="Cichocki N."/>
            <person name="Clum A."/>
            <person name="Dockter R.B."/>
            <person name="Fauchery L."/>
            <person name="Guy J."/>
            <person name="Iotti M."/>
            <person name="Le Tacon F."/>
            <person name="Lindquist E.A."/>
            <person name="Lipzen A."/>
            <person name="Malagnac F."/>
            <person name="Mello A."/>
            <person name="Molinier V."/>
            <person name="Miyauchi S."/>
            <person name="Poulain J."/>
            <person name="Riccioni C."/>
            <person name="Rubini A."/>
            <person name="Sitrit Y."/>
            <person name="Splivallo R."/>
            <person name="Traeger S."/>
            <person name="Wang M."/>
            <person name="Zifcakova L."/>
            <person name="Wipf D."/>
            <person name="Zambonelli A."/>
            <person name="Paolocci F."/>
            <person name="Nowrousian M."/>
            <person name="Ottonello S."/>
            <person name="Baldrian P."/>
            <person name="Spatafora J.W."/>
            <person name="Henrissat B."/>
            <person name="Nagy L.G."/>
            <person name="Aury J.M."/>
            <person name="Wincker P."/>
            <person name="Grigoriev I.V."/>
            <person name="Bonfante P."/>
            <person name="Martin F.M."/>
        </authorList>
    </citation>
    <scope>NUCLEOTIDE SEQUENCE [LARGE SCALE GENOMIC DNA]</scope>
    <source>
        <strain evidence="1 2">RN42</strain>
    </source>
</reference>
<dbReference type="EMBL" id="ML119898">
    <property type="protein sequence ID" value="RPA71813.1"/>
    <property type="molecule type" value="Genomic_DNA"/>
</dbReference>
<keyword evidence="2" id="KW-1185">Reference proteome</keyword>
<gene>
    <name evidence="1" type="ORF">BJ508DRAFT_315282</name>
</gene>
<proteinExistence type="predicted"/>
<accession>A0A3N4HBL1</accession>
<evidence type="ECO:0000313" key="2">
    <source>
        <dbReference type="Proteomes" id="UP000275078"/>
    </source>
</evidence>
<dbReference type="Proteomes" id="UP000275078">
    <property type="component" value="Unassembled WGS sequence"/>
</dbReference>
<evidence type="ECO:0000313" key="1">
    <source>
        <dbReference type="EMBL" id="RPA71813.1"/>
    </source>
</evidence>
<dbReference type="AlphaFoldDB" id="A0A3N4HBL1"/>